<keyword evidence="1" id="KW-0812">Transmembrane</keyword>
<organism evidence="2 3">
    <name type="scientific">Williamsoniiplasma lucivorax</name>
    <dbReference type="NCBI Taxonomy" id="209274"/>
    <lineage>
        <taxon>Bacteria</taxon>
        <taxon>Bacillati</taxon>
        <taxon>Mycoplasmatota</taxon>
        <taxon>Mollicutes</taxon>
        <taxon>Entomoplasmatales</taxon>
        <taxon>Williamsoniiplasma</taxon>
    </lineage>
</organism>
<protein>
    <submittedName>
        <fullName evidence="2">Uncharacterized protein</fullName>
    </submittedName>
</protein>
<dbReference type="AlphaFoldDB" id="A0A2S5RDW9"/>
<keyword evidence="3" id="KW-1185">Reference proteome</keyword>
<name>A0A2S5RDW9_9MOLU</name>
<keyword evidence="1" id="KW-0472">Membrane</keyword>
<proteinExistence type="predicted"/>
<reference evidence="2 3" key="1">
    <citation type="submission" date="2017-11" db="EMBL/GenBank/DDBJ databases">
        <title>Genome sequence of Entomoplasma lucivorax PIPN-2 (ATCC 49196).</title>
        <authorList>
            <person name="Lo W.-S."/>
            <person name="Gasparich G.E."/>
            <person name="Kuo C.-H."/>
        </authorList>
    </citation>
    <scope>NUCLEOTIDE SEQUENCE [LARGE SCALE GENOMIC DNA]</scope>
    <source>
        <strain evidence="2 3">PIPN-2</strain>
    </source>
</reference>
<dbReference type="EMBL" id="PHNE01000002">
    <property type="protein sequence ID" value="PPE05513.1"/>
    <property type="molecule type" value="Genomic_DNA"/>
</dbReference>
<evidence type="ECO:0000313" key="3">
    <source>
        <dbReference type="Proteomes" id="UP000237865"/>
    </source>
</evidence>
<comment type="caution">
    <text evidence="2">The sequence shown here is derived from an EMBL/GenBank/DDBJ whole genome shotgun (WGS) entry which is preliminary data.</text>
</comment>
<feature type="transmembrane region" description="Helical" evidence="1">
    <location>
        <begin position="37"/>
        <end position="57"/>
    </location>
</feature>
<gene>
    <name evidence="2" type="ORF">ELUCI_v1c06060</name>
</gene>
<feature type="transmembrane region" description="Helical" evidence="1">
    <location>
        <begin position="127"/>
        <end position="144"/>
    </location>
</feature>
<feature type="transmembrane region" description="Helical" evidence="1">
    <location>
        <begin position="78"/>
        <end position="101"/>
    </location>
</feature>
<sequence>MKKIFNGLKNVLLISFLFPLIFKQGHKNFTSIKTMVVFWSEIILAICLNTGIFLYFLKVKSWIWLFSESAKYLSWTNIVFLIISLLIMTILLITCLIYSYLTMNIKACFQIYKIKMLVWKKPKPTKNAFHILFLALLMVIEQFVKTSQINYQIIRNKWFDNFEITNSSPPM</sequence>
<evidence type="ECO:0000256" key="1">
    <source>
        <dbReference type="SAM" id="Phobius"/>
    </source>
</evidence>
<dbReference type="RefSeq" id="WP_028126329.1">
    <property type="nucleotide sequence ID" value="NZ_PHNE01000002.1"/>
</dbReference>
<dbReference type="Proteomes" id="UP000237865">
    <property type="component" value="Unassembled WGS sequence"/>
</dbReference>
<keyword evidence="1" id="KW-1133">Transmembrane helix</keyword>
<evidence type="ECO:0000313" key="2">
    <source>
        <dbReference type="EMBL" id="PPE05513.1"/>
    </source>
</evidence>
<accession>A0A2S5RDW9</accession>